<feature type="transmembrane region" description="Helical" evidence="11">
    <location>
        <begin position="106"/>
        <end position="125"/>
    </location>
</feature>
<keyword evidence="3" id="KW-1003">Cell membrane</keyword>
<feature type="compositionally biased region" description="Basic and acidic residues" evidence="10">
    <location>
        <begin position="876"/>
        <end position="886"/>
    </location>
</feature>
<dbReference type="GO" id="GO:0005886">
    <property type="term" value="C:plasma membrane"/>
    <property type="evidence" value="ECO:0007669"/>
    <property type="project" value="UniProtKB-SubCell"/>
</dbReference>
<feature type="transmembrane region" description="Helical" evidence="11">
    <location>
        <begin position="131"/>
        <end position="155"/>
    </location>
</feature>
<feature type="transmembrane region" description="Helical" evidence="11">
    <location>
        <begin position="73"/>
        <end position="94"/>
    </location>
</feature>
<dbReference type="RefSeq" id="WP_244877665.1">
    <property type="nucleotide sequence ID" value="NZ_BAMV01000018.1"/>
</dbReference>
<dbReference type="InterPro" id="IPR018490">
    <property type="entry name" value="cNMP-bd_dom_sf"/>
</dbReference>
<evidence type="ECO:0000256" key="7">
    <source>
        <dbReference type="ARBA" id="ARBA00023065"/>
    </source>
</evidence>
<comment type="subcellular location">
    <subcellularLocation>
        <location evidence="1">Cell membrane</location>
        <topology evidence="1">Multi-pass membrane protein</topology>
    </subcellularLocation>
</comment>
<accession>A0A0D6N5Y5</accession>
<dbReference type="Proteomes" id="UP000321891">
    <property type="component" value="Unassembled WGS sequence"/>
</dbReference>
<reference evidence="14 16" key="2">
    <citation type="submission" date="2019-07" db="EMBL/GenBank/DDBJ databases">
        <title>Whole genome shotgun sequence of Acetobacter cibinongensis NBRC 16605.</title>
        <authorList>
            <person name="Hosoyama A."/>
            <person name="Uohara A."/>
            <person name="Ohji S."/>
            <person name="Ichikawa N."/>
        </authorList>
    </citation>
    <scope>NUCLEOTIDE SEQUENCE [LARGE SCALE GENOMIC DNA]</scope>
    <source>
        <strain evidence="14 16">NBRC 16605</strain>
    </source>
</reference>
<gene>
    <name evidence="13" type="ORF">Abci_018_234</name>
    <name evidence="14" type="ORF">ACI01nite_03430</name>
</gene>
<evidence type="ECO:0000256" key="8">
    <source>
        <dbReference type="ARBA" id="ARBA00023136"/>
    </source>
</evidence>
<dbReference type="PROSITE" id="PS50042">
    <property type="entry name" value="CNMP_BINDING_3"/>
    <property type="match status" value="1"/>
</dbReference>
<dbReference type="InterPro" id="IPR006153">
    <property type="entry name" value="Cation/H_exchanger_TM"/>
</dbReference>
<keyword evidence="7" id="KW-0406">Ion transport</keyword>
<reference evidence="13 15" key="1">
    <citation type="submission" date="2012-11" db="EMBL/GenBank/DDBJ databases">
        <title>Whole genome sequence of Acetobacter cibinongensis 4H-1.</title>
        <authorList>
            <person name="Azuma Y."/>
            <person name="Higashiura N."/>
            <person name="Hirakawa H."/>
            <person name="Matsushita K."/>
        </authorList>
    </citation>
    <scope>NUCLEOTIDE SEQUENCE [LARGE SCALE GENOMIC DNA]</scope>
    <source>
        <strain evidence="13 15">4H-1</strain>
    </source>
</reference>
<keyword evidence="2" id="KW-0813">Transport</keyword>
<evidence type="ECO:0000313" key="13">
    <source>
        <dbReference type="EMBL" id="GAN61364.1"/>
    </source>
</evidence>
<keyword evidence="8 11" id="KW-0472">Membrane</keyword>
<dbReference type="GO" id="GO:0051453">
    <property type="term" value="P:regulation of intracellular pH"/>
    <property type="evidence" value="ECO:0007669"/>
    <property type="project" value="TreeGrafter"/>
</dbReference>
<feature type="transmembrane region" description="Helical" evidence="11">
    <location>
        <begin position="394"/>
        <end position="421"/>
    </location>
</feature>
<comment type="caution">
    <text evidence="13">The sequence shown here is derived from an EMBL/GenBank/DDBJ whole genome shotgun (WGS) entry which is preliminary data.</text>
</comment>
<evidence type="ECO:0000256" key="11">
    <source>
        <dbReference type="SAM" id="Phobius"/>
    </source>
</evidence>
<keyword evidence="4 11" id="KW-0812">Transmembrane</keyword>
<dbReference type="GO" id="GO:0098719">
    <property type="term" value="P:sodium ion import across plasma membrane"/>
    <property type="evidence" value="ECO:0007669"/>
    <property type="project" value="TreeGrafter"/>
</dbReference>
<keyword evidence="6" id="KW-0915">Sodium</keyword>
<feature type="transmembrane region" description="Helical" evidence="11">
    <location>
        <begin position="294"/>
        <end position="315"/>
    </location>
</feature>
<feature type="transmembrane region" description="Helical" evidence="11">
    <location>
        <begin position="322"/>
        <end position="344"/>
    </location>
</feature>
<evidence type="ECO:0000256" key="10">
    <source>
        <dbReference type="SAM" id="MobiDB-lite"/>
    </source>
</evidence>
<protein>
    <submittedName>
        <fullName evidence="13">Antiporter of Na+/H</fullName>
    </submittedName>
    <submittedName>
        <fullName evidence="14">Sodium:proton antiporter</fullName>
    </submittedName>
</protein>
<dbReference type="PRINTS" id="PR00173">
    <property type="entry name" value="EDTRNSPORT"/>
</dbReference>
<feature type="transmembrane region" description="Helical" evidence="11">
    <location>
        <begin position="35"/>
        <end position="53"/>
    </location>
</feature>
<evidence type="ECO:0000313" key="15">
    <source>
        <dbReference type="Proteomes" id="UP000032671"/>
    </source>
</evidence>
<accession>A0A6N3SKD4</accession>
<dbReference type="InterPro" id="IPR000595">
    <property type="entry name" value="cNMP-bd_dom"/>
</dbReference>
<evidence type="ECO:0000256" key="1">
    <source>
        <dbReference type="ARBA" id="ARBA00004651"/>
    </source>
</evidence>
<dbReference type="Pfam" id="PF00027">
    <property type="entry name" value="cNMP_binding"/>
    <property type="match status" value="1"/>
</dbReference>
<dbReference type="EMBL" id="BAMV01000018">
    <property type="protein sequence ID" value="GAN61364.1"/>
    <property type="molecule type" value="Genomic_DNA"/>
</dbReference>
<dbReference type="EMBL" id="BJVU01000001">
    <property type="protein sequence ID" value="GEL57741.1"/>
    <property type="molecule type" value="Genomic_DNA"/>
</dbReference>
<dbReference type="Proteomes" id="UP000032671">
    <property type="component" value="Unassembled WGS sequence"/>
</dbReference>
<feature type="transmembrane region" description="Helical" evidence="11">
    <location>
        <begin position="202"/>
        <end position="224"/>
    </location>
</feature>
<organism evidence="13 15">
    <name type="scientific">Acetobacter cibinongensis</name>
    <dbReference type="NCBI Taxonomy" id="146475"/>
    <lineage>
        <taxon>Bacteria</taxon>
        <taxon>Pseudomonadati</taxon>
        <taxon>Pseudomonadota</taxon>
        <taxon>Alphaproteobacteria</taxon>
        <taxon>Acetobacterales</taxon>
        <taxon>Acetobacteraceae</taxon>
        <taxon>Acetobacter</taxon>
    </lineage>
</organism>
<dbReference type="PANTHER" id="PTHR10110">
    <property type="entry name" value="SODIUM/HYDROGEN EXCHANGER"/>
    <property type="match status" value="1"/>
</dbReference>
<dbReference type="Gene3D" id="2.60.120.10">
    <property type="entry name" value="Jelly Rolls"/>
    <property type="match status" value="1"/>
</dbReference>
<evidence type="ECO:0000313" key="16">
    <source>
        <dbReference type="Proteomes" id="UP000321891"/>
    </source>
</evidence>
<dbReference type="GO" id="GO:0015386">
    <property type="term" value="F:potassium:proton antiporter activity"/>
    <property type="evidence" value="ECO:0007669"/>
    <property type="project" value="TreeGrafter"/>
</dbReference>
<dbReference type="InterPro" id="IPR018422">
    <property type="entry name" value="Cation/H_exchanger_CPA1"/>
</dbReference>
<dbReference type="CDD" id="cd00038">
    <property type="entry name" value="CAP_ED"/>
    <property type="match status" value="1"/>
</dbReference>
<dbReference type="SUPFAM" id="SSF51206">
    <property type="entry name" value="cAMP-binding domain-like"/>
    <property type="match status" value="1"/>
</dbReference>
<dbReference type="InterPro" id="IPR014710">
    <property type="entry name" value="RmlC-like_jellyroll"/>
</dbReference>
<evidence type="ECO:0000259" key="12">
    <source>
        <dbReference type="PROSITE" id="PS50042"/>
    </source>
</evidence>
<evidence type="ECO:0000313" key="14">
    <source>
        <dbReference type="EMBL" id="GEL57741.1"/>
    </source>
</evidence>
<feature type="transmembrane region" description="Helical" evidence="11">
    <location>
        <begin position="255"/>
        <end position="274"/>
    </location>
</feature>
<evidence type="ECO:0000256" key="4">
    <source>
        <dbReference type="ARBA" id="ARBA00022692"/>
    </source>
</evidence>
<keyword evidence="5 11" id="KW-1133">Transmembrane helix</keyword>
<dbReference type="Pfam" id="PF00999">
    <property type="entry name" value="Na_H_Exchanger"/>
    <property type="match status" value="1"/>
</dbReference>
<evidence type="ECO:0000256" key="6">
    <source>
        <dbReference type="ARBA" id="ARBA00023053"/>
    </source>
</evidence>
<feature type="transmembrane region" description="Helical" evidence="11">
    <location>
        <begin position="6"/>
        <end position="23"/>
    </location>
</feature>
<dbReference type="PANTHER" id="PTHR10110:SF86">
    <property type="entry name" value="SODIUM_HYDROGEN EXCHANGER 7"/>
    <property type="match status" value="1"/>
</dbReference>
<evidence type="ECO:0000256" key="9">
    <source>
        <dbReference type="ARBA" id="ARBA00023201"/>
    </source>
</evidence>
<sequence length="886" mass="96803">MAVTGLAAVLLAIGLLLVVVSAVQPIARRLELSETVLLAIVGIVIGSLADFALRNSHFSALNGLAEMLLDFPINSEAFLLIFLPVLVFQGALAIDVRRLAHETGTVLLLAVVAVVVSTATIGFALKPFADVPLVVCLLLGSIVATTDPSAVAGIFRDIGAATRLTRLVEGEALLNDAAAISIFSILLPSVTLHHAIHPGEAIVSFVVSFVGALIVGVVFGQLTLMMITALGNAPAAEITLTVALPYVAYIISDEFLGVSGVVATAAAGLTLSVYGPSTFRPQTWTFLTQLWQQLVFWAGSLVFVLASMLVPHLLVGMTKWDCVLILIASVAGLAARGAVVFGLLPFLAMTKLSPPVPTPFKVTMVWGGLRGAITLALALAVTENERVSTPVAHFIGIIATGFVLITLLLNGTTLRSLVLFLKLDKLSPIDEAMRHQVLSIGLDKVRDRAAKMGEELGFSTDATRPVLQQIDRRADEEQSANEFDAAMSDTQRVNLALLTIASQERSVLLDLFRIQGLSRRVMETLLRSSEAAIDGAILEGRLGYVRALRRRLSPSVRFKIAQWVHKRLRIDRPLMLCMAERFEMLMVAHFVSISLTRFMRERLEPTLGPRIGEIVAEVLQRQRKMLNEALETLRLHYHGYSEALENRIFRQIVLRLEGEEYDALLSESLISDELNRELLKELERRRTRLDKPLSFDLRSGIESRLKNAAIFKGLPGAELHDLATTTSLRFVAPQELIARRGQKVRTVYFISAGLAESHVAERDIRYGAGDLIGALGAYRNERCPASIRAVQFGHFMVISASRFRRLVEEYPVVLENIENLRKKREVGERAVKVVPGQTLSDKPAEQPGIAARTLLGNNAQGLIPHKEEESEADGVDQEHPVSDQKI</sequence>
<name>A0A0D6N5Y5_9PROT</name>
<feature type="region of interest" description="Disordered" evidence="10">
    <location>
        <begin position="860"/>
        <end position="886"/>
    </location>
</feature>
<feature type="domain" description="Cyclic nucleotide-binding" evidence="12">
    <location>
        <begin position="710"/>
        <end position="807"/>
    </location>
</feature>
<evidence type="ECO:0000256" key="2">
    <source>
        <dbReference type="ARBA" id="ARBA00022448"/>
    </source>
</evidence>
<evidence type="ECO:0000256" key="3">
    <source>
        <dbReference type="ARBA" id="ARBA00022475"/>
    </source>
</evidence>
<dbReference type="SMART" id="SM00100">
    <property type="entry name" value="cNMP"/>
    <property type="match status" value="1"/>
</dbReference>
<dbReference type="AlphaFoldDB" id="A0A0D6N5Y5"/>
<keyword evidence="16" id="KW-1185">Reference proteome</keyword>
<dbReference type="Gene3D" id="6.10.140.1330">
    <property type="match status" value="1"/>
</dbReference>
<dbReference type="GO" id="GO:0015385">
    <property type="term" value="F:sodium:proton antiporter activity"/>
    <property type="evidence" value="ECO:0007669"/>
    <property type="project" value="InterPro"/>
</dbReference>
<feature type="transmembrane region" description="Helical" evidence="11">
    <location>
        <begin position="364"/>
        <end position="382"/>
    </location>
</feature>
<dbReference type="STRING" id="1231339.Abci_018_234"/>
<proteinExistence type="predicted"/>
<keyword evidence="9" id="KW-0739">Sodium transport</keyword>
<evidence type="ECO:0000256" key="5">
    <source>
        <dbReference type="ARBA" id="ARBA00022989"/>
    </source>
</evidence>